<dbReference type="HOGENOM" id="CLU_128596_8_1_3"/>
<feature type="signal peptide" evidence="1">
    <location>
        <begin position="1"/>
        <end position="32"/>
    </location>
</feature>
<organism evidence="3 4">
    <name type="scientific">Crinalium epipsammum PCC 9333</name>
    <dbReference type="NCBI Taxonomy" id="1173022"/>
    <lineage>
        <taxon>Bacteria</taxon>
        <taxon>Bacillati</taxon>
        <taxon>Cyanobacteriota</taxon>
        <taxon>Cyanophyceae</taxon>
        <taxon>Gomontiellales</taxon>
        <taxon>Gomontiellaceae</taxon>
        <taxon>Crinalium</taxon>
    </lineage>
</organism>
<accession>K9W2A2</accession>
<dbReference type="AlphaFoldDB" id="K9W2A2"/>
<dbReference type="Pfam" id="PF07007">
    <property type="entry name" value="LprI"/>
    <property type="match status" value="1"/>
</dbReference>
<sequence>MLVLRTTNKLFMRKLLTAIIGITTSISLSTTAAILAGTTPGVAETKIAQQPNCKNPQTQVEMNICEELRYQKNDKKLNQAYQKLLPKYSGSQRQKLIAAQQAWIKFRDLSCTFEESQVEGGSMAPMIYSGCLAELTKQRTAQLEQYLKEAF</sequence>
<feature type="chain" id="PRO_5003937884" description="Lysozyme inhibitor LprI-like N-terminal domain-containing protein" evidence="1">
    <location>
        <begin position="33"/>
        <end position="151"/>
    </location>
</feature>
<feature type="domain" description="Lysozyme inhibitor LprI-like N-terminal" evidence="2">
    <location>
        <begin position="53"/>
        <end position="143"/>
    </location>
</feature>
<protein>
    <recommendedName>
        <fullName evidence="2">Lysozyme inhibitor LprI-like N-terminal domain-containing protein</fullName>
    </recommendedName>
</protein>
<evidence type="ECO:0000313" key="3">
    <source>
        <dbReference type="EMBL" id="AFZ13887.1"/>
    </source>
</evidence>
<evidence type="ECO:0000313" key="4">
    <source>
        <dbReference type="Proteomes" id="UP000010472"/>
    </source>
</evidence>
<dbReference type="eggNOG" id="COG3755">
    <property type="taxonomic scope" value="Bacteria"/>
</dbReference>
<dbReference type="PANTHER" id="PTHR39176">
    <property type="entry name" value="PERIPLASMIC PROTEIN-RELATED"/>
    <property type="match status" value="1"/>
</dbReference>
<dbReference type="PANTHER" id="PTHR39176:SF1">
    <property type="entry name" value="PERIPLASMIC PROTEIN"/>
    <property type="match status" value="1"/>
</dbReference>
<dbReference type="EMBL" id="CP003620">
    <property type="protein sequence ID" value="AFZ13887.1"/>
    <property type="molecule type" value="Genomic_DNA"/>
</dbReference>
<keyword evidence="1" id="KW-0732">Signal</keyword>
<dbReference type="KEGG" id="cep:Cri9333_3048"/>
<dbReference type="Proteomes" id="UP000010472">
    <property type="component" value="Chromosome"/>
</dbReference>
<gene>
    <name evidence="3" type="ORF">Cri9333_3048</name>
</gene>
<proteinExistence type="predicted"/>
<dbReference type="InterPro" id="IPR009739">
    <property type="entry name" value="LprI-like_N"/>
</dbReference>
<dbReference type="Gene3D" id="1.20.1270.180">
    <property type="match status" value="1"/>
</dbReference>
<dbReference type="STRING" id="1173022.Cri9333_3048"/>
<reference evidence="3 4" key="1">
    <citation type="submission" date="2012-06" db="EMBL/GenBank/DDBJ databases">
        <title>Finished chromosome of genome of Crinalium epipsammum PCC 9333.</title>
        <authorList>
            <consortium name="US DOE Joint Genome Institute"/>
            <person name="Gugger M."/>
            <person name="Coursin T."/>
            <person name="Rippka R."/>
            <person name="Tandeau De Marsac N."/>
            <person name="Huntemann M."/>
            <person name="Wei C.-L."/>
            <person name="Han J."/>
            <person name="Detter J.C."/>
            <person name="Han C."/>
            <person name="Tapia R."/>
            <person name="Davenport K."/>
            <person name="Daligault H."/>
            <person name="Erkkila T."/>
            <person name="Gu W."/>
            <person name="Munk A.C.C."/>
            <person name="Teshima H."/>
            <person name="Xu Y."/>
            <person name="Chain P."/>
            <person name="Chen A."/>
            <person name="Krypides N."/>
            <person name="Mavromatis K."/>
            <person name="Markowitz V."/>
            <person name="Szeto E."/>
            <person name="Ivanova N."/>
            <person name="Mikhailova N."/>
            <person name="Ovchinnikova G."/>
            <person name="Pagani I."/>
            <person name="Pati A."/>
            <person name="Goodwin L."/>
            <person name="Peters L."/>
            <person name="Pitluck S."/>
            <person name="Woyke T."/>
            <person name="Kerfeld C."/>
        </authorList>
    </citation>
    <scope>NUCLEOTIDE SEQUENCE [LARGE SCALE GENOMIC DNA]</scope>
    <source>
        <strain evidence="3 4">PCC 9333</strain>
    </source>
</reference>
<keyword evidence="4" id="KW-1185">Reference proteome</keyword>
<evidence type="ECO:0000256" key="1">
    <source>
        <dbReference type="SAM" id="SignalP"/>
    </source>
</evidence>
<evidence type="ECO:0000259" key="2">
    <source>
        <dbReference type="Pfam" id="PF07007"/>
    </source>
</evidence>
<name>K9W2A2_9CYAN</name>